<dbReference type="EMBL" id="SJJZ01000004">
    <property type="protein sequence ID" value="TCC03958.1"/>
    <property type="molecule type" value="Genomic_DNA"/>
</dbReference>
<evidence type="ECO:0000313" key="1">
    <source>
        <dbReference type="EMBL" id="TCC03958.1"/>
    </source>
</evidence>
<dbReference type="Proteomes" id="UP000292346">
    <property type="component" value="Unassembled WGS sequence"/>
</dbReference>
<keyword evidence="2" id="KW-1185">Reference proteome</keyword>
<dbReference type="InterPro" id="IPR032710">
    <property type="entry name" value="NTF2-like_dom_sf"/>
</dbReference>
<proteinExistence type="predicted"/>
<organism evidence="1 2">
    <name type="scientific">Kribbella soli</name>
    <dbReference type="NCBI Taxonomy" id="1124743"/>
    <lineage>
        <taxon>Bacteria</taxon>
        <taxon>Bacillati</taxon>
        <taxon>Actinomycetota</taxon>
        <taxon>Actinomycetes</taxon>
        <taxon>Propionibacteriales</taxon>
        <taxon>Kribbellaceae</taxon>
        <taxon>Kribbella</taxon>
    </lineage>
</organism>
<dbReference type="SUPFAM" id="SSF54427">
    <property type="entry name" value="NTF2-like"/>
    <property type="match status" value="1"/>
</dbReference>
<name>A0A4R0H2Y9_9ACTN</name>
<dbReference type="Gene3D" id="3.10.450.50">
    <property type="match status" value="1"/>
</dbReference>
<evidence type="ECO:0000313" key="2">
    <source>
        <dbReference type="Proteomes" id="UP000292346"/>
    </source>
</evidence>
<dbReference type="AlphaFoldDB" id="A0A4R0H2Y9"/>
<reference evidence="1 2" key="1">
    <citation type="submission" date="2019-02" db="EMBL/GenBank/DDBJ databases">
        <title>Kribbella capetownensis sp. nov. and Kribbella speibonae sp. nov., isolated from soil.</title>
        <authorList>
            <person name="Curtis S.M."/>
            <person name="Norton I."/>
            <person name="Everest G.J."/>
            <person name="Meyers P.R."/>
        </authorList>
    </citation>
    <scope>NUCLEOTIDE SEQUENCE [LARGE SCALE GENOMIC DNA]</scope>
    <source>
        <strain evidence="1 2">KCTC 29219</strain>
    </source>
</reference>
<comment type="caution">
    <text evidence="1">The sequence shown here is derived from an EMBL/GenBank/DDBJ whole genome shotgun (WGS) entry which is preliminary data.</text>
</comment>
<dbReference type="OrthoDB" id="8957634at2"/>
<protein>
    <submittedName>
        <fullName evidence="1">DUF4440 domain-containing protein</fullName>
    </submittedName>
</protein>
<sequence>MSADQNRPEPDAAKAELDELMRLFFSAFTNTDGPPRTDRVREVFIPQGTIISQTGDRSVVYDLDSFVEPRQRILTDGTLTEFSEWEVSEQTEIYGSIAHRFSEYRKSGVQNGERFEGGGHKTTQFVRTPTGWRISSLAWEDD</sequence>
<gene>
    <name evidence="1" type="ORF">E0H45_33185</name>
</gene>
<dbReference type="RefSeq" id="WP_131344780.1">
    <property type="nucleotide sequence ID" value="NZ_SJJZ01000004.1"/>
</dbReference>
<accession>A0A4R0H2Y9</accession>